<sequence>MQHLSILKLVNDDSIHVRWTSLQCLLKLSYSNHSGELMVQIPGLFEMLLQSPKIYSSYLRLWNSSLRLHIYMALRFINLWHHLSIDCMMVGLQPPSEDFIDIVIILAREDIKEQKRYDDADEKSINNNSDKKYVVKRETKQSLKERYEEEPDGADRVVSWLLYLMTKATVVVIKEKSVQLFDRLMIKQGHYFIERLSDEMVGAVKVETIELLKSAFKNKLTYTFKKHLMGLVQSFAFYLVPTGRWDTLRPTLETILNEEKGSSPSLFKENARVLLELISKHDFETIKRDFWKEMIKCNYFTKLSKEQQRSFMPDVLSTLDQIDEMVEGEFMERIMGSIAILYLKKDRHTKWMEEFIQQIIDILIKRLDKYRIESSSKKIIVYDFLMDIVENDPQRFNDSHLEIILSHLFDWLTRVDEISLEEWTDKHYNHKNQYEVLNDYDDEEKDCEIFYTDHRHGCHDSCDDLCQMVDADIGFHRFVGALGDRVGKSIFNHFNNLLNSQQWNQRYAALVSLSRFCAYLPDVTIQFPNILKTVLKFVNDNSIQVRWASLQCLLKLSNEDVNRKSMIESRQEIFKVIVKSVRNPNERIQGCCCALIQQMIYYFGGDMIIDNENALKEISGSFEILLQSPKIFVVERALVSLMMKHQSLATKETRVLRWRAIKALPICGFVVVKKTYSTYENRFMAFIKENEGSLDLALDVLKSSHMFVQLISQKSMAELFSIIMKRIINAIEISLPNQQEISRETMLALKALEVVFKGPEFEKIYQPLTPFIDRLVDILCKVYLTKCTASIGIQLHSNSCLSGCVKLVKLKYGDRSHKTKEMFSVIYHSVFLSCLLEPNWSELSHRVGIARGLIREMGSEMSLDLIKSTMDVIYQLENRIKICVGEQVRKGNGNHQYVIGKEEPDEILCSIADIVSESYQVIGELVRYNLTVMSPLITQDFLDKACKILGDMDESNVVKDGILTFMDRFCQYGGEVAINAFPQIIRTIIKCLQIDDTDVRQTACVALDGAAQSAQGRFIPWAMDTLLAIDTMISTPSPSMNNDLKEQAIAVIGSIILNVRALPTHNINLIIPNWLGYFPLDENEEGGEKTSVSNLCEVIRLYPDECFGKKYQRASRLLQIIEHHYLKTTRDQQSYQELLSKTLTFIQESVQLNWHKIPLDKRDVLSRVYKQPTVGNKKKK</sequence>
<name>F4PS94_CACFS</name>
<dbReference type="RefSeq" id="XP_004358490.1">
    <property type="nucleotide sequence ID" value="XM_004358433.1"/>
</dbReference>
<dbReference type="SUPFAM" id="SSF48371">
    <property type="entry name" value="ARM repeat"/>
    <property type="match status" value="1"/>
</dbReference>
<dbReference type="EMBL" id="GL883010">
    <property type="protein sequence ID" value="EGG20640.1"/>
    <property type="molecule type" value="Genomic_DNA"/>
</dbReference>
<dbReference type="Gene3D" id="1.25.10.10">
    <property type="entry name" value="Leucine-rich Repeat Variant"/>
    <property type="match status" value="1"/>
</dbReference>
<dbReference type="PANTHER" id="PTHR10527">
    <property type="entry name" value="IMPORTIN BETA"/>
    <property type="match status" value="1"/>
</dbReference>
<dbReference type="GeneID" id="14873412"/>
<evidence type="ECO:0000256" key="3">
    <source>
        <dbReference type="ARBA" id="ARBA00022490"/>
    </source>
</evidence>
<dbReference type="OrthoDB" id="30818at2759"/>
<keyword evidence="2" id="KW-0813">Transport</keyword>
<evidence type="ECO:0000256" key="1">
    <source>
        <dbReference type="ARBA" id="ARBA00004496"/>
    </source>
</evidence>
<reference evidence="7" key="1">
    <citation type="journal article" date="2011" name="Genome Res.">
        <title>Phylogeny-wide analysis of social amoeba genomes highlights ancient origins for complex intercellular communication.</title>
        <authorList>
            <person name="Heidel A.J."/>
            <person name="Lawal H.M."/>
            <person name="Felder M."/>
            <person name="Schilde C."/>
            <person name="Helps N.R."/>
            <person name="Tunggal B."/>
            <person name="Rivero F."/>
            <person name="John U."/>
            <person name="Schleicher M."/>
            <person name="Eichinger L."/>
            <person name="Platzer M."/>
            <person name="Noegel A.A."/>
            <person name="Schaap P."/>
            <person name="Gloeckner G."/>
        </authorList>
    </citation>
    <scope>NUCLEOTIDE SEQUENCE [LARGE SCALE GENOMIC DNA]</scope>
    <source>
        <strain evidence="7">SH3</strain>
    </source>
</reference>
<dbReference type="Proteomes" id="UP000007797">
    <property type="component" value="Unassembled WGS sequence"/>
</dbReference>
<dbReference type="InterPro" id="IPR011989">
    <property type="entry name" value="ARM-like"/>
</dbReference>
<gene>
    <name evidence="6" type="ORF">DFA_00501</name>
</gene>
<dbReference type="InterPro" id="IPR040122">
    <property type="entry name" value="Importin_beta"/>
</dbReference>
<comment type="subcellular location">
    <subcellularLocation>
        <location evidence="1">Cytoplasm</location>
    </subcellularLocation>
</comment>
<dbReference type="InterPro" id="IPR016024">
    <property type="entry name" value="ARM-type_fold"/>
</dbReference>
<evidence type="ECO:0000313" key="6">
    <source>
        <dbReference type="EMBL" id="EGG20640.1"/>
    </source>
</evidence>
<protein>
    <submittedName>
        <fullName evidence="6">Uncharacterized protein</fullName>
    </submittedName>
</protein>
<dbReference type="AlphaFoldDB" id="F4PS94"/>
<evidence type="ECO:0000256" key="2">
    <source>
        <dbReference type="ARBA" id="ARBA00022448"/>
    </source>
</evidence>
<dbReference type="GO" id="GO:0005737">
    <property type="term" value="C:cytoplasm"/>
    <property type="evidence" value="ECO:0007669"/>
    <property type="project" value="UniProtKB-SubCell"/>
</dbReference>
<evidence type="ECO:0000313" key="7">
    <source>
        <dbReference type="Proteomes" id="UP000007797"/>
    </source>
</evidence>
<organism evidence="6 7">
    <name type="scientific">Cavenderia fasciculata</name>
    <name type="common">Slime mold</name>
    <name type="synonym">Dictyostelium fasciculatum</name>
    <dbReference type="NCBI Taxonomy" id="261658"/>
    <lineage>
        <taxon>Eukaryota</taxon>
        <taxon>Amoebozoa</taxon>
        <taxon>Evosea</taxon>
        <taxon>Eumycetozoa</taxon>
        <taxon>Dictyostelia</taxon>
        <taxon>Acytosteliales</taxon>
        <taxon>Cavenderiaceae</taxon>
        <taxon>Cavenderia</taxon>
    </lineage>
</organism>
<dbReference type="KEGG" id="dfa:DFA_00501"/>
<proteinExistence type="predicted"/>
<keyword evidence="3" id="KW-0963">Cytoplasm</keyword>
<evidence type="ECO:0000256" key="4">
    <source>
        <dbReference type="ARBA" id="ARBA00022737"/>
    </source>
</evidence>
<accession>F4PS94</accession>
<dbReference type="GO" id="GO:0006606">
    <property type="term" value="P:protein import into nucleus"/>
    <property type="evidence" value="ECO:0007669"/>
    <property type="project" value="InterPro"/>
</dbReference>
<keyword evidence="4" id="KW-0677">Repeat</keyword>
<keyword evidence="5" id="KW-0653">Protein transport</keyword>
<evidence type="ECO:0000256" key="5">
    <source>
        <dbReference type="ARBA" id="ARBA00022927"/>
    </source>
</evidence>
<keyword evidence="7" id="KW-1185">Reference proteome</keyword>